<reference evidence="2 3" key="1">
    <citation type="submission" date="2018-09" db="EMBL/GenBank/DDBJ databases">
        <title>Glutamicibacter mishrai S5-52T (LMG 29155T = KCTC 39846T).</title>
        <authorList>
            <person name="Das S.K."/>
        </authorList>
    </citation>
    <scope>NUCLEOTIDE SEQUENCE [LARGE SCALE GENOMIC DNA]</scope>
    <source>
        <strain evidence="2 3">S5-52</strain>
    </source>
</reference>
<proteinExistence type="predicted"/>
<dbReference type="Proteomes" id="UP000502331">
    <property type="component" value="Chromosome"/>
</dbReference>
<keyword evidence="1" id="KW-1133">Transmembrane helix</keyword>
<evidence type="ECO:0000256" key="1">
    <source>
        <dbReference type="SAM" id="Phobius"/>
    </source>
</evidence>
<protein>
    <recommendedName>
        <fullName evidence="4">Alkaline shock response membrane anchor protein AmaP</fullName>
    </recommendedName>
</protein>
<feature type="transmembrane region" description="Helical" evidence="1">
    <location>
        <begin position="43"/>
        <end position="67"/>
    </location>
</feature>
<keyword evidence="3" id="KW-1185">Reference proteome</keyword>
<keyword evidence="1" id="KW-0472">Membrane</keyword>
<sequence>MILGLLLLAAGVLGLAAVWWGFPEGTDLGRAQIGNSLPVDQQYLLPLGLAVGVIGMVLSLAVLITAIPRRPSAHKFRYESRNEGVSEIETSVIAKAVETAAQTQPEIVDANVQIGGSATEPVLYARFTLRADTPANRGIDLVNQRVIPDLEMVLGAPFASKHVSFSFQKPEKQDSEKAVLI</sequence>
<gene>
    <name evidence="2" type="ORF">D3791_07230</name>
</gene>
<name>A0A6H0SH11_9MICC</name>
<dbReference type="AlphaFoldDB" id="A0A6H0SH11"/>
<evidence type="ECO:0008006" key="4">
    <source>
        <dbReference type="Google" id="ProtNLM"/>
    </source>
</evidence>
<dbReference type="EMBL" id="CP032549">
    <property type="protein sequence ID" value="QIV86942.1"/>
    <property type="molecule type" value="Genomic_DNA"/>
</dbReference>
<evidence type="ECO:0000313" key="3">
    <source>
        <dbReference type="Proteomes" id="UP000502331"/>
    </source>
</evidence>
<organism evidence="2 3">
    <name type="scientific">Glutamicibacter mishrai</name>
    <dbReference type="NCBI Taxonomy" id="1775880"/>
    <lineage>
        <taxon>Bacteria</taxon>
        <taxon>Bacillati</taxon>
        <taxon>Actinomycetota</taxon>
        <taxon>Actinomycetes</taxon>
        <taxon>Micrococcales</taxon>
        <taxon>Micrococcaceae</taxon>
        <taxon>Glutamicibacter</taxon>
    </lineage>
</organism>
<accession>A0A6H0SH11</accession>
<keyword evidence="1" id="KW-0812">Transmembrane</keyword>
<evidence type="ECO:0000313" key="2">
    <source>
        <dbReference type="EMBL" id="QIV86942.1"/>
    </source>
</evidence>